<dbReference type="Gene3D" id="3.40.109.10">
    <property type="entry name" value="NADH Oxidase"/>
    <property type="match status" value="1"/>
</dbReference>
<dbReference type="InterPro" id="IPR033878">
    <property type="entry name" value="NfsB-like"/>
</dbReference>
<dbReference type="EMBL" id="VMBF01000008">
    <property type="protein sequence ID" value="TSJ74322.1"/>
    <property type="molecule type" value="Genomic_DNA"/>
</dbReference>
<comment type="caution">
    <text evidence="8">The sequence shown here is derived from an EMBL/GenBank/DDBJ whole genome shotgun (WGS) entry which is preliminary data.</text>
</comment>
<evidence type="ECO:0000259" key="7">
    <source>
        <dbReference type="Pfam" id="PF00881"/>
    </source>
</evidence>
<proteinExistence type="inferred from homology"/>
<sequence length="209" mass="23983">MDTIQQLKWRYATKKFDATKKLTKAKLNIITEAFNLTATSFGLQTIKLVVLENKTVREPLVAHSYNQKQVLEASHLLVICIQDNIEEIDVSNYYQNIKNTRNTPENILKPYREGLVSMMQGKSQQERQEWSKNQAYIALGNLLTVCAMEEIDSCPMEGFIPAKYDQILKLNQKGLKSVLLLPIGYRAEDDMFSTLKKVRKPIEEAVINI</sequence>
<name>A0A5M7B8E0_9FLAO</name>
<dbReference type="PANTHER" id="PTHR43673:SF2">
    <property type="entry name" value="NITROREDUCTASE"/>
    <property type="match status" value="1"/>
</dbReference>
<reference evidence="8 11" key="1">
    <citation type="journal article" date="2015" name="Int. J. Syst. Evol. Microbiol.">
        <title>Algibacter amylolyticus sp. nov., isolated from intertidal sediment.</title>
        <authorList>
            <person name="Zhang D.C."/>
            <person name="Wu J."/>
            <person name="Neuner K."/>
            <person name="Yao J."/>
            <person name="Margesin R."/>
        </authorList>
    </citation>
    <scope>NUCLEOTIDE SEQUENCE [LARGE SCALE GENOMIC DNA]</scope>
    <source>
        <strain evidence="8 11">RU-4-M-4</strain>
    </source>
</reference>
<evidence type="ECO:0000313" key="11">
    <source>
        <dbReference type="Proteomes" id="UP000322315"/>
    </source>
</evidence>
<evidence type="ECO:0000313" key="8">
    <source>
        <dbReference type="EMBL" id="KAA5823834.1"/>
    </source>
</evidence>
<keyword evidence="5" id="KW-0521">NADP</keyword>
<evidence type="ECO:0000256" key="3">
    <source>
        <dbReference type="ARBA" id="ARBA00022630"/>
    </source>
</evidence>
<dbReference type="GO" id="GO:0016491">
    <property type="term" value="F:oxidoreductase activity"/>
    <property type="evidence" value="ECO:0007669"/>
    <property type="project" value="UniProtKB-KW"/>
</dbReference>
<dbReference type="SUPFAM" id="SSF55469">
    <property type="entry name" value="FMN-dependent nitroreductase-like"/>
    <property type="match status" value="1"/>
</dbReference>
<keyword evidence="4" id="KW-0288">FMN</keyword>
<dbReference type="EMBL" id="VWRS01000008">
    <property type="protein sequence ID" value="KAA5823834.1"/>
    <property type="molecule type" value="Genomic_DNA"/>
</dbReference>
<comment type="similarity">
    <text evidence="2">Belongs to the nitroreductase family.</text>
</comment>
<feature type="domain" description="Nitroreductase" evidence="7">
    <location>
        <begin position="7"/>
        <end position="185"/>
    </location>
</feature>
<protein>
    <submittedName>
        <fullName evidence="8">NAD(P)H-dependent oxidoreductase</fullName>
    </submittedName>
</protein>
<evidence type="ECO:0000256" key="5">
    <source>
        <dbReference type="ARBA" id="ARBA00022857"/>
    </source>
</evidence>
<evidence type="ECO:0000313" key="9">
    <source>
        <dbReference type="EMBL" id="TSJ74322.1"/>
    </source>
</evidence>
<keyword evidence="10" id="KW-1185">Reference proteome</keyword>
<reference evidence="9 10" key="2">
    <citation type="submission" date="2019-07" db="EMBL/GenBank/DDBJ databases">
        <title>Algibacter marinivivus sp. nov., isolated from the surface of a marine red alga.</title>
        <authorList>
            <person name="Zhong X."/>
            <person name="Xu W."/>
            <person name="Zhang Y."/>
            <person name="Zhang Q."/>
            <person name="Du Z."/>
        </authorList>
    </citation>
    <scope>NUCLEOTIDE SEQUENCE [LARGE SCALE GENOMIC DNA]</scope>
    <source>
        <strain evidence="9 10">RU-4-M-4</strain>
    </source>
</reference>
<dbReference type="InterPro" id="IPR000415">
    <property type="entry name" value="Nitroreductase-like"/>
</dbReference>
<evidence type="ECO:0000256" key="1">
    <source>
        <dbReference type="ARBA" id="ARBA00001917"/>
    </source>
</evidence>
<accession>A0A5M7B8E0</accession>
<dbReference type="PANTHER" id="PTHR43673">
    <property type="entry name" value="NAD(P)H NITROREDUCTASE YDGI-RELATED"/>
    <property type="match status" value="1"/>
</dbReference>
<evidence type="ECO:0000313" key="10">
    <source>
        <dbReference type="Proteomes" id="UP000315145"/>
    </source>
</evidence>
<gene>
    <name evidence="8" type="ORF">F2B50_13965</name>
    <name evidence="9" type="ORF">FPF71_13965</name>
</gene>
<reference evidence="8" key="3">
    <citation type="submission" date="2019-09" db="EMBL/GenBank/DDBJ databases">
        <authorList>
            <person name="Zhang D.-C."/>
        </authorList>
    </citation>
    <scope>NUCLEOTIDE SEQUENCE</scope>
    <source>
        <strain evidence="8">RU-4-M-4</strain>
    </source>
</reference>
<dbReference type="Proteomes" id="UP000315145">
    <property type="component" value="Unassembled WGS sequence"/>
</dbReference>
<dbReference type="CDD" id="cd02149">
    <property type="entry name" value="NfsB-like"/>
    <property type="match status" value="1"/>
</dbReference>
<dbReference type="Pfam" id="PF00881">
    <property type="entry name" value="Nitroreductase"/>
    <property type="match status" value="1"/>
</dbReference>
<dbReference type="OrthoDB" id="9809288at2"/>
<dbReference type="Proteomes" id="UP000322315">
    <property type="component" value="Unassembled WGS sequence"/>
</dbReference>
<dbReference type="AlphaFoldDB" id="A0A5M7B8E0"/>
<keyword evidence="3" id="KW-0285">Flavoprotein</keyword>
<keyword evidence="6" id="KW-0560">Oxidoreductase</keyword>
<evidence type="ECO:0000256" key="2">
    <source>
        <dbReference type="ARBA" id="ARBA00007118"/>
    </source>
</evidence>
<dbReference type="InterPro" id="IPR029479">
    <property type="entry name" value="Nitroreductase"/>
</dbReference>
<comment type="cofactor">
    <cofactor evidence="1">
        <name>FMN</name>
        <dbReference type="ChEBI" id="CHEBI:58210"/>
    </cofactor>
</comment>
<organism evidence="8 11">
    <name type="scientific">Algibacter amylolyticus</name>
    <dbReference type="NCBI Taxonomy" id="1608400"/>
    <lineage>
        <taxon>Bacteria</taxon>
        <taxon>Pseudomonadati</taxon>
        <taxon>Bacteroidota</taxon>
        <taxon>Flavobacteriia</taxon>
        <taxon>Flavobacteriales</taxon>
        <taxon>Flavobacteriaceae</taxon>
        <taxon>Algibacter</taxon>
    </lineage>
</organism>
<evidence type="ECO:0000256" key="6">
    <source>
        <dbReference type="ARBA" id="ARBA00023002"/>
    </source>
</evidence>
<evidence type="ECO:0000256" key="4">
    <source>
        <dbReference type="ARBA" id="ARBA00022643"/>
    </source>
</evidence>